<reference evidence="1 2" key="1">
    <citation type="submission" date="2023-10" db="EMBL/GenBank/DDBJ databases">
        <title>Genome-Wide Identification Analysis in wild type Solanum Pinnatisectum Reveals Some Genes Defensing Phytophthora Infestans.</title>
        <authorList>
            <person name="Sun C."/>
        </authorList>
    </citation>
    <scope>NUCLEOTIDE SEQUENCE [LARGE SCALE GENOMIC DNA]</scope>
    <source>
        <strain evidence="1">LQN</strain>
        <tissue evidence="1">Leaf</tissue>
    </source>
</reference>
<keyword evidence="2" id="KW-1185">Reference proteome</keyword>
<comment type="caution">
    <text evidence="1">The sequence shown here is derived from an EMBL/GenBank/DDBJ whole genome shotgun (WGS) entry which is preliminary data.</text>
</comment>
<proteinExistence type="predicted"/>
<dbReference type="Proteomes" id="UP001311915">
    <property type="component" value="Unassembled WGS sequence"/>
</dbReference>
<sequence>MNRLRNMSYDGEWKLPRYTIHRMNRSWSKLSSDHLMSFDSLIQIGKELEYGIQSGRNIDAETPLQVLKSLLDERNKDASTSIPLKRSNHNTKQVHAIFDSCYMCFKPHNPRVSQLKVRKPRTLLLNGNFD</sequence>
<name>A0AAV9KSD5_9SOLN</name>
<dbReference type="AlphaFoldDB" id="A0AAV9KSD5"/>
<accession>A0AAV9KSD5</accession>
<evidence type="ECO:0000313" key="1">
    <source>
        <dbReference type="EMBL" id="KAK4716350.1"/>
    </source>
</evidence>
<protein>
    <submittedName>
        <fullName evidence="1">Uncharacterized protein</fullName>
    </submittedName>
</protein>
<gene>
    <name evidence="1" type="ORF">R3W88_014688</name>
</gene>
<evidence type="ECO:0000313" key="2">
    <source>
        <dbReference type="Proteomes" id="UP001311915"/>
    </source>
</evidence>
<dbReference type="EMBL" id="JAWPEI010000009">
    <property type="protein sequence ID" value="KAK4716350.1"/>
    <property type="molecule type" value="Genomic_DNA"/>
</dbReference>
<organism evidence="1 2">
    <name type="scientific">Solanum pinnatisectum</name>
    <name type="common">tansyleaf nightshade</name>
    <dbReference type="NCBI Taxonomy" id="50273"/>
    <lineage>
        <taxon>Eukaryota</taxon>
        <taxon>Viridiplantae</taxon>
        <taxon>Streptophyta</taxon>
        <taxon>Embryophyta</taxon>
        <taxon>Tracheophyta</taxon>
        <taxon>Spermatophyta</taxon>
        <taxon>Magnoliopsida</taxon>
        <taxon>eudicotyledons</taxon>
        <taxon>Gunneridae</taxon>
        <taxon>Pentapetalae</taxon>
        <taxon>asterids</taxon>
        <taxon>lamiids</taxon>
        <taxon>Solanales</taxon>
        <taxon>Solanaceae</taxon>
        <taxon>Solanoideae</taxon>
        <taxon>Solaneae</taxon>
        <taxon>Solanum</taxon>
    </lineage>
</organism>